<proteinExistence type="predicted"/>
<dbReference type="Gene3D" id="1.10.10.710">
    <property type="entry name" value="PSPTO_1197 like"/>
    <property type="match status" value="1"/>
</dbReference>
<gene>
    <name evidence="2" type="ORF">LA374_06265</name>
</gene>
<feature type="region of interest" description="Disordered" evidence="1">
    <location>
        <begin position="73"/>
        <end position="93"/>
    </location>
</feature>
<name>A0ABS7VA69_9GAMM</name>
<reference evidence="2 3" key="1">
    <citation type="submission" date="2021-09" db="EMBL/GenBank/DDBJ databases">
        <title>Aeromonas schubertii isolated from Asian sea bass.</title>
        <authorList>
            <person name="Pinpimai K."/>
        </authorList>
    </citation>
    <scope>NUCLEOTIDE SEQUENCE [LARGE SCALE GENOMIC DNA]</scope>
    <source>
        <strain evidence="2 3">CHULA2021a</strain>
    </source>
</reference>
<dbReference type="Proteomes" id="UP000774958">
    <property type="component" value="Unassembled WGS sequence"/>
</dbReference>
<dbReference type="Pfam" id="PF07130">
    <property type="entry name" value="YebG"/>
    <property type="match status" value="1"/>
</dbReference>
<evidence type="ECO:0000256" key="1">
    <source>
        <dbReference type="SAM" id="MobiDB-lite"/>
    </source>
</evidence>
<dbReference type="EMBL" id="JAIRBT010000006">
    <property type="protein sequence ID" value="MBZ6065804.1"/>
    <property type="molecule type" value="Genomic_DNA"/>
</dbReference>
<dbReference type="InterPro" id="IPR038627">
    <property type="entry name" value="YebG-like_sf"/>
</dbReference>
<keyword evidence="3" id="KW-1185">Reference proteome</keyword>
<accession>A0ABS7VA69</accession>
<protein>
    <submittedName>
        <fullName evidence="2">YebG family protein</fullName>
    </submittedName>
</protein>
<comment type="caution">
    <text evidence="2">The sequence shown here is derived from an EMBL/GenBank/DDBJ whole genome shotgun (WGS) entry which is preliminary data.</text>
</comment>
<sequence length="93" mass="10276">MAVTIQYVVVRAGVEKMTFTSKKEADAYDKLLDLSDELTRLLELAPVELAEPDRERLAFYLASQREALAALLRGGKGAPNEEKSPKKALKQVA</sequence>
<dbReference type="RefSeq" id="WP_050664889.1">
    <property type="nucleotide sequence ID" value="NZ_CDDB01000010.1"/>
</dbReference>
<organism evidence="2 3">
    <name type="scientific">Aeromonas schubertii</name>
    <dbReference type="NCBI Taxonomy" id="652"/>
    <lineage>
        <taxon>Bacteria</taxon>
        <taxon>Pseudomonadati</taxon>
        <taxon>Pseudomonadota</taxon>
        <taxon>Gammaproteobacteria</taxon>
        <taxon>Aeromonadales</taxon>
        <taxon>Aeromonadaceae</taxon>
        <taxon>Aeromonas</taxon>
    </lineage>
</organism>
<evidence type="ECO:0000313" key="2">
    <source>
        <dbReference type="EMBL" id="MBZ6065804.1"/>
    </source>
</evidence>
<dbReference type="InterPro" id="IPR009813">
    <property type="entry name" value="Uncharacterised_YebG"/>
</dbReference>
<evidence type="ECO:0000313" key="3">
    <source>
        <dbReference type="Proteomes" id="UP000774958"/>
    </source>
</evidence>